<dbReference type="InterPro" id="IPR033593">
    <property type="entry name" value="N-RASSF"/>
</dbReference>
<dbReference type="Pfam" id="PF00788">
    <property type="entry name" value="RA"/>
    <property type="match status" value="1"/>
</dbReference>
<keyword evidence="1" id="KW-0175">Coiled coil</keyword>
<dbReference type="AlphaFoldDB" id="A0A3P8VYN2"/>
<dbReference type="PROSITE" id="PS50200">
    <property type="entry name" value="RA"/>
    <property type="match status" value="1"/>
</dbReference>
<dbReference type="Proteomes" id="UP000265120">
    <property type="component" value="Unassembled WGS sequence"/>
</dbReference>
<feature type="region of interest" description="Disordered" evidence="2">
    <location>
        <begin position="85"/>
        <end position="117"/>
    </location>
</feature>
<dbReference type="InParanoid" id="A0A3P8VYN2"/>
<dbReference type="PANTHER" id="PTHR15286:SF11">
    <property type="entry name" value="RAS ASSOCIATION DOMAIN-CONTAINING PROTEIN 7"/>
    <property type="match status" value="1"/>
</dbReference>
<dbReference type="OMA" id="ELMHAEH"/>
<sequence>SLLDLVLKVWVEGVVRVVCGLSMHTSCQDVVIALAQAIGQTGRYTLTLKLRGNERQLLATESPLQHLSQLGQLASEAQFFLQRTGSSLSEGPDKPGRNRRLPLPRTTEPESVKGAEPHKAFTFTNRTSSPSPSWLWEQNMSAARVPSVSVGFSDQLEELEQQLRQNEEELIHSTHWEEQMQREMEREQGICPERSFSSLIIRTSIEDHSGQIMELQDRSGHLEHDIHRTVHRQRSQPSPWQQKESLLPLRQELLHRQSQSQELEAVLSEMQDELQVAERMKQDRWELIEELNKELRQCNLQQFIQQTGVSHTDQTHGLPMAEGYLSTAGVIE</sequence>
<feature type="compositionally biased region" description="Basic and acidic residues" evidence="2">
    <location>
        <begin position="107"/>
        <end position="117"/>
    </location>
</feature>
<dbReference type="InterPro" id="IPR029071">
    <property type="entry name" value="Ubiquitin-like_domsf"/>
</dbReference>
<reference evidence="4" key="1">
    <citation type="submission" date="2025-08" db="UniProtKB">
        <authorList>
            <consortium name="Ensembl"/>
        </authorList>
    </citation>
    <scope>IDENTIFICATION</scope>
</reference>
<dbReference type="Gene3D" id="3.10.20.90">
    <property type="entry name" value="Phosphatidylinositol 3-kinase Catalytic Subunit, Chain A, domain 1"/>
    <property type="match status" value="1"/>
</dbReference>
<dbReference type="GO" id="GO:0007165">
    <property type="term" value="P:signal transduction"/>
    <property type="evidence" value="ECO:0007669"/>
    <property type="project" value="InterPro"/>
</dbReference>
<dbReference type="SUPFAM" id="SSF54236">
    <property type="entry name" value="Ubiquitin-like"/>
    <property type="match status" value="1"/>
</dbReference>
<dbReference type="GeneTree" id="ENSGT00950000182839"/>
<dbReference type="InterPro" id="IPR000159">
    <property type="entry name" value="RA_dom"/>
</dbReference>
<accession>A0A3P8VYN2</accession>
<evidence type="ECO:0000256" key="2">
    <source>
        <dbReference type="SAM" id="MobiDB-lite"/>
    </source>
</evidence>
<dbReference type="SMART" id="SM00314">
    <property type="entry name" value="RA"/>
    <property type="match status" value="1"/>
</dbReference>
<dbReference type="PANTHER" id="PTHR15286">
    <property type="entry name" value="RAS-ASSOCIATING DOMAIN CONTAINING PROTEIN"/>
    <property type="match status" value="1"/>
</dbReference>
<evidence type="ECO:0000259" key="3">
    <source>
        <dbReference type="PROSITE" id="PS50200"/>
    </source>
</evidence>
<dbReference type="Ensembl" id="ENSCSET00000017718.1">
    <property type="protein sequence ID" value="ENSCSEP00000017500.1"/>
    <property type="gene ID" value="ENSCSEG00000011220.1"/>
</dbReference>
<evidence type="ECO:0000256" key="1">
    <source>
        <dbReference type="SAM" id="Coils"/>
    </source>
</evidence>
<organism evidence="4 5">
    <name type="scientific">Cynoglossus semilaevis</name>
    <name type="common">Tongue sole</name>
    <dbReference type="NCBI Taxonomy" id="244447"/>
    <lineage>
        <taxon>Eukaryota</taxon>
        <taxon>Metazoa</taxon>
        <taxon>Chordata</taxon>
        <taxon>Craniata</taxon>
        <taxon>Vertebrata</taxon>
        <taxon>Euteleostomi</taxon>
        <taxon>Actinopterygii</taxon>
        <taxon>Neopterygii</taxon>
        <taxon>Teleostei</taxon>
        <taxon>Neoteleostei</taxon>
        <taxon>Acanthomorphata</taxon>
        <taxon>Carangaria</taxon>
        <taxon>Pleuronectiformes</taxon>
        <taxon>Pleuronectoidei</taxon>
        <taxon>Cynoglossidae</taxon>
        <taxon>Cynoglossinae</taxon>
        <taxon>Cynoglossus</taxon>
    </lineage>
</organism>
<evidence type="ECO:0000313" key="4">
    <source>
        <dbReference type="Ensembl" id="ENSCSEP00000017500.1"/>
    </source>
</evidence>
<protein>
    <submittedName>
        <fullName evidence="4">Ras association domain-containing protein 8-like</fullName>
    </submittedName>
</protein>
<feature type="coiled-coil region" evidence="1">
    <location>
        <begin position="260"/>
        <end position="297"/>
    </location>
</feature>
<keyword evidence="5" id="KW-1185">Reference proteome</keyword>
<feature type="domain" description="Ras-associating" evidence="3">
    <location>
        <begin position="3"/>
        <end position="86"/>
    </location>
</feature>
<name>A0A3P8VYN2_CYNSE</name>
<evidence type="ECO:0000313" key="5">
    <source>
        <dbReference type="Proteomes" id="UP000265120"/>
    </source>
</evidence>
<proteinExistence type="predicted"/>
<reference evidence="4" key="2">
    <citation type="submission" date="2025-09" db="UniProtKB">
        <authorList>
            <consortium name="Ensembl"/>
        </authorList>
    </citation>
    <scope>IDENTIFICATION</scope>
</reference>